<accession>A0A1B6FZR4</accession>
<feature type="non-terminal residue" evidence="2">
    <location>
        <position position="1"/>
    </location>
</feature>
<feature type="compositionally biased region" description="Polar residues" evidence="1">
    <location>
        <begin position="604"/>
        <end position="616"/>
    </location>
</feature>
<proteinExistence type="predicted"/>
<evidence type="ECO:0000256" key="1">
    <source>
        <dbReference type="SAM" id="MobiDB-lite"/>
    </source>
</evidence>
<feature type="compositionally biased region" description="Pro residues" evidence="1">
    <location>
        <begin position="1246"/>
        <end position="1258"/>
    </location>
</feature>
<feature type="compositionally biased region" description="Basic and acidic residues" evidence="1">
    <location>
        <begin position="536"/>
        <end position="550"/>
    </location>
</feature>
<dbReference type="EMBL" id="GECZ01014103">
    <property type="protein sequence ID" value="JAS55666.1"/>
    <property type="molecule type" value="Transcribed_RNA"/>
</dbReference>
<protein>
    <submittedName>
        <fullName evidence="2">Uncharacterized protein</fullName>
    </submittedName>
</protein>
<name>A0A1B6FZR4_9HEMI</name>
<organism evidence="2">
    <name type="scientific">Cuerna arida</name>
    <dbReference type="NCBI Taxonomy" id="1464854"/>
    <lineage>
        <taxon>Eukaryota</taxon>
        <taxon>Metazoa</taxon>
        <taxon>Ecdysozoa</taxon>
        <taxon>Arthropoda</taxon>
        <taxon>Hexapoda</taxon>
        <taxon>Insecta</taxon>
        <taxon>Pterygota</taxon>
        <taxon>Neoptera</taxon>
        <taxon>Paraneoptera</taxon>
        <taxon>Hemiptera</taxon>
        <taxon>Auchenorrhyncha</taxon>
        <taxon>Membracoidea</taxon>
        <taxon>Cicadellidae</taxon>
        <taxon>Cicadellinae</taxon>
        <taxon>Proconiini</taxon>
        <taxon>Cuerna</taxon>
    </lineage>
</organism>
<sequence length="1294" mass="149775">ERSRAGAGLKDRAHGPIMKPSVAVNHKMETQHLTNNHLHPNTEHHKEETQHSLHPAIQHHEEVMQHMQQPLHPDTPNHQVFHNLQHPLHLNTANHWSPQTSQGLQAHIAAQEHEHILESLHGLHLDHPAHDGKDHLHNPVHLADHHEPDNHHGVPLVLPAQHQGTADGIITNHKIQKRKADSTSGELKEDSSGVMSTKELTAAAEEYKKQVASKEFGVYRLTDQEKKNKESDAPMEALNPALYMYRNMVQVKKKPQSGDHPLDAIPDGAELIAVIVSPQDAAAGLPAAVRELDLKKMKKKERRKPRKPIVYNKDNEALNPLLYKHRNMFKVSDIKDDGMKMNQEMMKKMAMQQLQTQQQQVKKAVPIEEYLEGPQMLKGRGRENYNPVFINPKKMLHVKTNKFQDLSEEHFIAKREVEEHENPFLTPNKDIQNVESKAFNNPFLPQNNFKSKQQQDLFNGYKRDPLYNKKYKGIFAGKYSDPVTYPREEIEDPVMRNYIRDGLNPNPFIVRRHKVSGIQDGGVHRGQRYKREIKKDQPMNAARERVDEHRKARLRQKLKLDGGTPGAGRPKNLRRKTKDDEDSFASYFDGVDPNVVEEDESTSRPEITTDTNATQPHHSHATNRKQRKLAHRRKKLLQTNAAILHRLTREMRPIWQRELLDHNLNPDNTTMEFTESMQQEVAEMVELKLLEGTPNEDTIDQLTHQLHERILTRQQQNRSVGHIVTGGEQQREPLVRGTVHISPDRTKGEYHLQYWPLDEISGTPRVLNGSLDLNELKTNLSHRNAASKILRSILTVRPRELSHHEADLVLNRIFTRPTIKLSTSKSTVGTMRETRTTKKLGKKIVSTSIPFTEQKMYVDLPQDIMNDLKELGIKNIETLKPMKRKTEKPSIQSSSRPISLDVTVTPYDKLVSTGKIMERTTAVTDSLKPVFELVTEYLTTESPMQEEFNKLRETITKSKNISSILWEEMVARERNTEPSTEEIRKKSDKISSLGNRRLQQRIKDFWPGRGHPTMPPFVRRWPTFRSQWKIDLTPATVDDFLTPVLGRIVNLSTFLTMRPKYGGPRHKPFFFNDFSRIRTVYPTGVTTEMADTTETVTEDSTTKQSYVTPSHTTEEFLTFQSKTTQKHFPWPRFDWEKVDEKRRRFYKIGYEFKNDTPYDSFESSTIFEIPSYDWDHVVKKQSDYHRVGGKYRHLYTTERTTTWNYYEDDDSIFRGFDHNTTGPPYFVELKVSDKIHTVRPFYVRPTPSPPPTPMPTPRPTTQRTGLHKIKHHVSTGLKKFFSIFGFGRSKKKKD</sequence>
<reference evidence="2" key="1">
    <citation type="submission" date="2015-11" db="EMBL/GenBank/DDBJ databases">
        <title>De novo transcriptome assembly of four potential Pierce s Disease insect vectors from Arizona vineyards.</title>
        <authorList>
            <person name="Tassone E.E."/>
        </authorList>
    </citation>
    <scope>NUCLEOTIDE SEQUENCE</scope>
</reference>
<feature type="region of interest" description="Disordered" evidence="1">
    <location>
        <begin position="1243"/>
        <end position="1263"/>
    </location>
</feature>
<feature type="region of interest" description="Disordered" evidence="1">
    <location>
        <begin position="174"/>
        <end position="194"/>
    </location>
</feature>
<feature type="compositionally biased region" description="Basic residues" evidence="1">
    <location>
        <begin position="617"/>
        <end position="630"/>
    </location>
</feature>
<gene>
    <name evidence="2" type="ORF">g.35610</name>
</gene>
<evidence type="ECO:0000313" key="2">
    <source>
        <dbReference type="EMBL" id="JAS55666.1"/>
    </source>
</evidence>
<feature type="compositionally biased region" description="Basic and acidic residues" evidence="1">
    <location>
        <begin position="178"/>
        <end position="191"/>
    </location>
</feature>
<feature type="region of interest" description="Disordered" evidence="1">
    <location>
        <begin position="536"/>
        <end position="630"/>
    </location>
</feature>